<dbReference type="RefSeq" id="WP_016472314.1">
    <property type="nucleotide sequence ID" value="NZ_BBQG01000037.1"/>
</dbReference>
<dbReference type="EMBL" id="RCIY01000012">
    <property type="protein sequence ID" value="TGG88160.1"/>
    <property type="molecule type" value="Genomic_DNA"/>
</dbReference>
<protein>
    <submittedName>
        <fullName evidence="3">Phage holin family protein</fullName>
    </submittedName>
</protein>
<feature type="transmembrane region" description="Helical" evidence="2">
    <location>
        <begin position="70"/>
        <end position="99"/>
    </location>
</feature>
<dbReference type="InterPro" id="IPR009937">
    <property type="entry name" value="Phage_holin_3_6"/>
</dbReference>
<dbReference type="Proteomes" id="UP000298111">
    <property type="component" value="Unassembled WGS sequence"/>
</dbReference>
<evidence type="ECO:0000313" key="3">
    <source>
        <dbReference type="EMBL" id="TGG88160.1"/>
    </source>
</evidence>
<keyword evidence="2" id="KW-0812">Transmembrane</keyword>
<proteinExistence type="predicted"/>
<evidence type="ECO:0000256" key="2">
    <source>
        <dbReference type="SAM" id="Phobius"/>
    </source>
</evidence>
<evidence type="ECO:0000313" key="4">
    <source>
        <dbReference type="Proteomes" id="UP000298111"/>
    </source>
</evidence>
<organism evidence="3 4">
    <name type="scientific">Streptomyces albus</name>
    <dbReference type="NCBI Taxonomy" id="1888"/>
    <lineage>
        <taxon>Bacteria</taxon>
        <taxon>Bacillati</taxon>
        <taxon>Actinomycetota</taxon>
        <taxon>Actinomycetes</taxon>
        <taxon>Kitasatosporales</taxon>
        <taxon>Streptomycetaceae</taxon>
        <taxon>Streptomyces</taxon>
    </lineage>
</organism>
<reference evidence="3 4" key="1">
    <citation type="submission" date="2018-10" db="EMBL/GenBank/DDBJ databases">
        <title>Isolation of pseudouridimycin from Streptomyces albus DSM 40763.</title>
        <authorList>
            <person name="Rosenqvist P."/>
            <person name="Metsae-Ketelae M."/>
            <person name="Virta P."/>
        </authorList>
    </citation>
    <scope>NUCLEOTIDE SEQUENCE [LARGE SCALE GENOMIC DNA]</scope>
    <source>
        <strain evidence="3 4">DSM 40763</strain>
    </source>
</reference>
<keyword evidence="2" id="KW-1133">Transmembrane helix</keyword>
<dbReference type="AlphaFoldDB" id="A0A6C1C205"/>
<comment type="caution">
    <text evidence="3">The sequence shown here is derived from an EMBL/GenBank/DDBJ whole genome shotgun (WGS) entry which is preliminary data.</text>
</comment>
<sequence>MTTTHEAPPRKDAAPRPDAVSPDGAPHHRHRPSDESVGHLVQQASGQITQLVRQELRLAQAEMQQKGKRFGLGGGMFGGAGVFGFVALQALAATAIVVLDLVLPLWLAALVVTGLLAVVAGLLAVVGKKEISKATPAAPQRTVESVKADVAEVKERAHR</sequence>
<feature type="region of interest" description="Disordered" evidence="1">
    <location>
        <begin position="1"/>
        <end position="40"/>
    </location>
</feature>
<evidence type="ECO:0000256" key="1">
    <source>
        <dbReference type="SAM" id="MobiDB-lite"/>
    </source>
</evidence>
<keyword evidence="2" id="KW-0472">Membrane</keyword>
<dbReference type="Pfam" id="PF07332">
    <property type="entry name" value="Phage_holin_3_6"/>
    <property type="match status" value="1"/>
</dbReference>
<gene>
    <name evidence="3" type="ORF">D8771_04120</name>
</gene>
<accession>A0A6C1C205</accession>
<name>A0A6C1C205_9ACTN</name>
<feature type="transmembrane region" description="Helical" evidence="2">
    <location>
        <begin position="105"/>
        <end position="126"/>
    </location>
</feature>
<dbReference type="GeneID" id="75182833"/>